<dbReference type="InterPro" id="IPR013783">
    <property type="entry name" value="Ig-like_fold"/>
</dbReference>
<evidence type="ECO:0000313" key="4">
    <source>
        <dbReference type="Proteomes" id="UP000037510"/>
    </source>
</evidence>
<organism evidence="3 4">
    <name type="scientific">Operophtera brumata</name>
    <name type="common">Winter moth</name>
    <name type="synonym">Phalaena brumata</name>
    <dbReference type="NCBI Taxonomy" id="104452"/>
    <lineage>
        <taxon>Eukaryota</taxon>
        <taxon>Metazoa</taxon>
        <taxon>Ecdysozoa</taxon>
        <taxon>Arthropoda</taxon>
        <taxon>Hexapoda</taxon>
        <taxon>Insecta</taxon>
        <taxon>Pterygota</taxon>
        <taxon>Neoptera</taxon>
        <taxon>Endopterygota</taxon>
        <taxon>Lepidoptera</taxon>
        <taxon>Glossata</taxon>
        <taxon>Ditrysia</taxon>
        <taxon>Geometroidea</taxon>
        <taxon>Geometridae</taxon>
        <taxon>Larentiinae</taxon>
        <taxon>Operophtera</taxon>
    </lineage>
</organism>
<dbReference type="STRING" id="104452.A0A0L7FH49"/>
<dbReference type="AlphaFoldDB" id="A0A0L7FH49"/>
<dbReference type="SUPFAM" id="SSF48726">
    <property type="entry name" value="Immunoglobulin"/>
    <property type="match status" value="1"/>
</dbReference>
<feature type="non-terminal residue" evidence="3">
    <location>
        <position position="83"/>
    </location>
</feature>
<dbReference type="Proteomes" id="UP000037510">
    <property type="component" value="Unassembled WGS sequence"/>
</dbReference>
<keyword evidence="4" id="KW-1185">Reference proteome</keyword>
<dbReference type="Pfam" id="PF07679">
    <property type="entry name" value="I-set"/>
    <property type="match status" value="1"/>
</dbReference>
<proteinExistence type="predicted"/>
<reference evidence="3 4" key="1">
    <citation type="journal article" date="2015" name="Genome Biol. Evol.">
        <title>The genome of winter moth (Operophtera brumata) provides a genomic perspective on sexual dimorphism and phenology.</title>
        <authorList>
            <person name="Derks M.F."/>
            <person name="Smit S."/>
            <person name="Salis L."/>
            <person name="Schijlen E."/>
            <person name="Bossers A."/>
            <person name="Mateman C."/>
            <person name="Pijl A.S."/>
            <person name="de Ridder D."/>
            <person name="Groenen M.A."/>
            <person name="Visser M.E."/>
            <person name="Megens H.J."/>
        </authorList>
    </citation>
    <scope>NUCLEOTIDE SEQUENCE [LARGE SCALE GENOMIC DNA]</scope>
    <source>
        <strain evidence="3">WM2013NL</strain>
        <tissue evidence="3">Head and thorax</tissue>
    </source>
</reference>
<dbReference type="InterPro" id="IPR013098">
    <property type="entry name" value="Ig_I-set"/>
</dbReference>
<sequence>MAVNKAGPSEPSDPSKSVVAKPRFLAPKIDRKNLQKRKIKVGQPLKMEADVKGEPEPAITWTFKGTTLKSVARLTIENKDYHT</sequence>
<dbReference type="EMBL" id="JTDY01024778">
    <property type="protein sequence ID" value="KOA95842.1"/>
    <property type="molecule type" value="Genomic_DNA"/>
</dbReference>
<feature type="domain" description="Immunoglobulin I-set" evidence="2">
    <location>
        <begin position="28"/>
        <end position="81"/>
    </location>
</feature>
<evidence type="ECO:0000313" key="3">
    <source>
        <dbReference type="EMBL" id="KOA95842.1"/>
    </source>
</evidence>
<comment type="caution">
    <text evidence="3">The sequence shown here is derived from an EMBL/GenBank/DDBJ whole genome shotgun (WGS) entry which is preliminary data.</text>
</comment>
<gene>
    <name evidence="3" type="ORF">OBRU01_27355</name>
</gene>
<accession>A0A0L7FH49</accession>
<feature type="region of interest" description="Disordered" evidence="1">
    <location>
        <begin position="1"/>
        <end position="24"/>
    </location>
</feature>
<evidence type="ECO:0000259" key="2">
    <source>
        <dbReference type="Pfam" id="PF07679"/>
    </source>
</evidence>
<protein>
    <submittedName>
        <fullName evidence="3">Twitchin</fullName>
    </submittedName>
</protein>
<evidence type="ECO:0000256" key="1">
    <source>
        <dbReference type="SAM" id="MobiDB-lite"/>
    </source>
</evidence>
<dbReference type="Gene3D" id="2.60.40.10">
    <property type="entry name" value="Immunoglobulins"/>
    <property type="match status" value="1"/>
</dbReference>
<dbReference type="InterPro" id="IPR036179">
    <property type="entry name" value="Ig-like_dom_sf"/>
</dbReference>
<name>A0A0L7FH49_OPEBR</name>